<keyword evidence="3" id="KW-1185">Reference proteome</keyword>
<dbReference type="EMBL" id="JAUOZS010000001">
    <property type="protein sequence ID" value="MDT8903736.1"/>
    <property type="molecule type" value="Genomic_DNA"/>
</dbReference>
<organism evidence="2 3">
    <name type="scientific">Anaeroselena agilis</name>
    <dbReference type="NCBI Taxonomy" id="3063788"/>
    <lineage>
        <taxon>Bacteria</taxon>
        <taxon>Bacillati</taxon>
        <taxon>Bacillota</taxon>
        <taxon>Negativicutes</taxon>
        <taxon>Acetonemataceae</taxon>
        <taxon>Anaeroselena</taxon>
    </lineage>
</organism>
<gene>
    <name evidence="2" type="ORF">Q4T40_21110</name>
</gene>
<comment type="caution">
    <text evidence="2">The sequence shown here is derived from an EMBL/GenBank/DDBJ whole genome shotgun (WGS) entry which is preliminary data.</text>
</comment>
<dbReference type="RefSeq" id="WP_413782182.1">
    <property type="nucleotide sequence ID" value="NZ_JAUOZS010000001.1"/>
</dbReference>
<name>A0ABU3P3W9_9FIRM</name>
<accession>A0ABU3P3W9</accession>
<evidence type="ECO:0000313" key="3">
    <source>
        <dbReference type="Proteomes" id="UP001254848"/>
    </source>
</evidence>
<feature type="region of interest" description="Disordered" evidence="1">
    <location>
        <begin position="1"/>
        <end position="48"/>
    </location>
</feature>
<evidence type="ECO:0000313" key="2">
    <source>
        <dbReference type="EMBL" id="MDT8903736.1"/>
    </source>
</evidence>
<protein>
    <submittedName>
        <fullName evidence="2">Uncharacterized protein</fullName>
    </submittedName>
</protein>
<sequence length="48" mass="5358">MGGRTFDQFNSLRRARAKDARSAGDPSPARQESGQEKLPERQPVTTKK</sequence>
<proteinExistence type="predicted"/>
<dbReference type="Proteomes" id="UP001254848">
    <property type="component" value="Unassembled WGS sequence"/>
</dbReference>
<reference evidence="2 3" key="1">
    <citation type="submission" date="2023-07" db="EMBL/GenBank/DDBJ databases">
        <title>The novel representative of Negativicutes class, Anaeroselena agilis gen. nov. sp. nov.</title>
        <authorList>
            <person name="Prokofeva M.I."/>
            <person name="Elcheninov A.G."/>
            <person name="Klyukina A."/>
            <person name="Kublanov I.V."/>
            <person name="Frolov E.N."/>
            <person name="Podosokorskaya O.A."/>
        </authorList>
    </citation>
    <scope>NUCLEOTIDE SEQUENCE [LARGE SCALE GENOMIC DNA]</scope>
    <source>
        <strain evidence="2 3">4137-cl</strain>
    </source>
</reference>
<evidence type="ECO:0000256" key="1">
    <source>
        <dbReference type="SAM" id="MobiDB-lite"/>
    </source>
</evidence>